<sequence>MTCTAYCSRDGVIGIADGLHFPDACLPIATGSRGHLTFQIVELGERTRKGRAFRVPGVTGRERDHVAYTAVQTFAATILTRNASLRRWPITTNRKEVRS</sequence>
<dbReference type="Proteomes" id="UP000427842">
    <property type="component" value="Unassembled WGS sequence"/>
</dbReference>
<comment type="caution">
    <text evidence="1">The sequence shown here is derived from an EMBL/GenBank/DDBJ whole genome shotgun (WGS) entry which is preliminary data.</text>
</comment>
<protein>
    <recommendedName>
        <fullName evidence="3">Transposase</fullName>
    </recommendedName>
</protein>
<evidence type="ECO:0000313" key="1">
    <source>
        <dbReference type="EMBL" id="KAB8123071.1"/>
    </source>
</evidence>
<accession>A0ABQ6VS96</accession>
<evidence type="ECO:0008006" key="3">
    <source>
        <dbReference type="Google" id="ProtNLM"/>
    </source>
</evidence>
<dbReference type="RefSeq" id="WP_153467623.1">
    <property type="nucleotide sequence ID" value="NZ_QYAZ01000001.1"/>
</dbReference>
<gene>
    <name evidence="1" type="ORF">D3W54_01235</name>
</gene>
<dbReference type="EMBL" id="QYAZ01000001">
    <property type="protein sequence ID" value="KAB8123071.1"/>
    <property type="molecule type" value="Genomic_DNA"/>
</dbReference>
<reference evidence="1 2" key="1">
    <citation type="submission" date="2018-09" db="EMBL/GenBank/DDBJ databases">
        <title>Genome sequence and characterization of the bcs clusters for the production of nanocellulose from the low pH resistant strain Komagataeibacter medellinensis ID13488.</title>
        <authorList>
            <person name="Hernandez-Arriaga A.M."/>
            <person name="Del Cerro C."/>
            <person name="Urbina L."/>
            <person name="Eceiza A."/>
            <person name="Retegi A."/>
            <person name="Prieto M.A."/>
        </authorList>
    </citation>
    <scope>NUCLEOTIDE SEQUENCE [LARGE SCALE GENOMIC DNA]</scope>
    <source>
        <strain evidence="1 2">ID13488</strain>
    </source>
</reference>
<evidence type="ECO:0000313" key="2">
    <source>
        <dbReference type="Proteomes" id="UP000427842"/>
    </source>
</evidence>
<name>A0ABQ6VS96_9PROT</name>
<organism evidence="1 2">
    <name type="scientific">Komagataeibacter medellinensis</name>
    <dbReference type="NCBI Taxonomy" id="1177712"/>
    <lineage>
        <taxon>Bacteria</taxon>
        <taxon>Pseudomonadati</taxon>
        <taxon>Pseudomonadota</taxon>
        <taxon>Alphaproteobacteria</taxon>
        <taxon>Acetobacterales</taxon>
        <taxon>Acetobacteraceae</taxon>
        <taxon>Komagataeibacter</taxon>
    </lineage>
</organism>
<proteinExistence type="predicted"/>
<keyword evidence="2" id="KW-1185">Reference proteome</keyword>